<feature type="transmembrane region" description="Helical" evidence="7">
    <location>
        <begin position="315"/>
        <end position="335"/>
    </location>
</feature>
<organism evidence="9 10">
    <name type="scientific">Pseudomonas muyukensis</name>
    <dbReference type="NCBI Taxonomy" id="2842357"/>
    <lineage>
        <taxon>Bacteria</taxon>
        <taxon>Pseudomonadati</taxon>
        <taxon>Pseudomonadota</taxon>
        <taxon>Gammaproteobacteria</taxon>
        <taxon>Pseudomonadales</taxon>
        <taxon>Pseudomonadaceae</taxon>
        <taxon>Pseudomonas</taxon>
    </lineage>
</organism>
<evidence type="ECO:0000256" key="2">
    <source>
        <dbReference type="ARBA" id="ARBA00022475"/>
    </source>
</evidence>
<evidence type="ECO:0000313" key="10">
    <source>
        <dbReference type="Proteomes" id="UP001047646"/>
    </source>
</evidence>
<keyword evidence="10" id="KW-1185">Reference proteome</keyword>
<keyword evidence="6" id="KW-0175">Coiled coil</keyword>
<proteinExistence type="predicted"/>
<dbReference type="EMBL" id="CP077073">
    <property type="protein sequence ID" value="QXH37102.1"/>
    <property type="molecule type" value="Genomic_DNA"/>
</dbReference>
<dbReference type="Proteomes" id="UP001047646">
    <property type="component" value="Chromosome"/>
</dbReference>
<dbReference type="InterPro" id="IPR003856">
    <property type="entry name" value="LPS_length_determ_N"/>
</dbReference>
<evidence type="ECO:0000256" key="5">
    <source>
        <dbReference type="ARBA" id="ARBA00023136"/>
    </source>
</evidence>
<feature type="coiled-coil region" evidence="6">
    <location>
        <begin position="180"/>
        <end position="207"/>
    </location>
</feature>
<evidence type="ECO:0000256" key="6">
    <source>
        <dbReference type="SAM" id="Coils"/>
    </source>
</evidence>
<keyword evidence="2" id="KW-1003">Cell membrane</keyword>
<protein>
    <recommendedName>
        <fullName evidence="8">Polysaccharide chain length determinant N-terminal domain-containing protein</fullName>
    </recommendedName>
</protein>
<evidence type="ECO:0000256" key="3">
    <source>
        <dbReference type="ARBA" id="ARBA00022692"/>
    </source>
</evidence>
<keyword evidence="4 7" id="KW-1133">Transmembrane helix</keyword>
<evidence type="ECO:0000256" key="1">
    <source>
        <dbReference type="ARBA" id="ARBA00004651"/>
    </source>
</evidence>
<dbReference type="PANTHER" id="PTHR32309">
    <property type="entry name" value="TYROSINE-PROTEIN KINASE"/>
    <property type="match status" value="1"/>
</dbReference>
<feature type="transmembrane region" description="Helical" evidence="7">
    <location>
        <begin position="27"/>
        <end position="46"/>
    </location>
</feature>
<dbReference type="RefSeq" id="WP_217853488.1">
    <property type="nucleotide sequence ID" value="NZ_CP077073.1"/>
</dbReference>
<evidence type="ECO:0000256" key="7">
    <source>
        <dbReference type="SAM" id="Phobius"/>
    </source>
</evidence>
<accession>A0ABX8MDE8</accession>
<dbReference type="InterPro" id="IPR050445">
    <property type="entry name" value="Bact_polysacc_biosynth/exp"/>
</dbReference>
<gene>
    <name evidence="9" type="ORF">KSS95_09825</name>
</gene>
<evidence type="ECO:0000313" key="9">
    <source>
        <dbReference type="EMBL" id="QXH37102.1"/>
    </source>
</evidence>
<dbReference type="Pfam" id="PF02706">
    <property type="entry name" value="Wzz"/>
    <property type="match status" value="1"/>
</dbReference>
<evidence type="ECO:0000259" key="8">
    <source>
        <dbReference type="Pfam" id="PF02706"/>
    </source>
</evidence>
<keyword evidence="3 7" id="KW-0812">Transmembrane</keyword>
<evidence type="ECO:0000256" key="4">
    <source>
        <dbReference type="ARBA" id="ARBA00022989"/>
    </source>
</evidence>
<comment type="subcellular location">
    <subcellularLocation>
        <location evidence="1">Cell membrane</location>
        <topology evidence="1">Multi-pass membrane protein</topology>
    </subcellularLocation>
</comment>
<keyword evidence="5 7" id="KW-0472">Membrane</keyword>
<name>A0ABX8MDE8_9PSED</name>
<sequence>MREKNPALEGGEIDLAILVREIWQGRYIVLLVALLAVMAAAVFVYLQKPLYEANTVVLPPMQDEIAALNIGRGQGSGLALVAARDVYDTYLRNLQSQAVRRRFYHEVYLPSIEQDERGADGEDAYRDFESILTLRVDRAVSTRFVVALRAHLPATAVDWVSRYIEMAGEATKQEVIGGVISDATLKADNLQHQIEIAQNTAQQERRDKILQLKDALRIARAVGLEKPPLISTNQSAQLSFDVGGGLAYMRGSQALLAEIENLEKRGDDAPFIADLRQKQADAAFYRVLKIPASTLKVYRQDGQIVEPERAVNRRIGLLFAGAVLAGLVLGVAVVMGRNALRRLASA</sequence>
<reference evidence="9" key="1">
    <citation type="journal article" date="2021" name="Microorganisms">
        <title>The Ever-Expanding Pseudomonas Genus: Description of 43 New Species and Partition of the Pseudomonas putida Group.</title>
        <authorList>
            <person name="Girard L."/>
            <person name="Lood C."/>
            <person name="Hofte M."/>
            <person name="Vandamme P."/>
            <person name="Rokni-Zadeh H."/>
            <person name="van Noort V."/>
            <person name="Lavigne R."/>
            <person name="De Mot R."/>
        </authorList>
    </citation>
    <scope>NUCLEOTIDE SEQUENCE</scope>
    <source>
        <strain evidence="9">COW39</strain>
    </source>
</reference>
<dbReference type="PANTHER" id="PTHR32309:SF13">
    <property type="entry name" value="FERRIC ENTEROBACTIN TRANSPORT PROTEIN FEPE"/>
    <property type="match status" value="1"/>
</dbReference>
<feature type="domain" description="Polysaccharide chain length determinant N-terminal" evidence="8">
    <location>
        <begin position="12"/>
        <end position="104"/>
    </location>
</feature>